<dbReference type="Gene3D" id="2.40.50.100">
    <property type="match status" value="1"/>
</dbReference>
<accession>A0A8D7FH79</accession>
<sequence>PEAGIIQKFIAKEGDTVTQGTKVAVISKSSPGDTCCLIR</sequence>
<protein>
    <submittedName>
        <fullName evidence="1">(wild Malaysian banana) hypothetical protein</fullName>
    </submittedName>
</protein>
<feature type="non-terminal residue" evidence="1">
    <location>
        <position position="1"/>
    </location>
</feature>
<dbReference type="AlphaFoldDB" id="A0A8D7FH79"/>
<gene>
    <name evidence="1" type="ORF">GSMUA_315150.1</name>
</gene>
<dbReference type="EMBL" id="HG996476">
    <property type="protein sequence ID" value="CAG1853289.1"/>
    <property type="molecule type" value="Genomic_DNA"/>
</dbReference>
<name>A0A8D7FH79_MUSAM</name>
<reference evidence="1" key="1">
    <citation type="submission" date="2021-03" db="EMBL/GenBank/DDBJ databases">
        <authorList>
            <consortium name="Genoscope - CEA"/>
            <person name="William W."/>
        </authorList>
    </citation>
    <scope>NUCLEOTIDE SEQUENCE</scope>
    <source>
        <strain evidence="1">Doubled-haploid Pahang</strain>
    </source>
</reference>
<proteinExistence type="predicted"/>
<evidence type="ECO:0000313" key="1">
    <source>
        <dbReference type="EMBL" id="CAG1853289.1"/>
    </source>
</evidence>
<organism evidence="1">
    <name type="scientific">Musa acuminata subsp. malaccensis</name>
    <name type="common">Wild banana</name>
    <name type="synonym">Musa malaccensis</name>
    <dbReference type="NCBI Taxonomy" id="214687"/>
    <lineage>
        <taxon>Eukaryota</taxon>
        <taxon>Viridiplantae</taxon>
        <taxon>Streptophyta</taxon>
        <taxon>Embryophyta</taxon>
        <taxon>Tracheophyta</taxon>
        <taxon>Spermatophyta</taxon>
        <taxon>Magnoliopsida</taxon>
        <taxon>Liliopsida</taxon>
        <taxon>Zingiberales</taxon>
        <taxon>Musaceae</taxon>
        <taxon>Musa</taxon>
    </lineage>
</organism>